<dbReference type="InParanoid" id="B4D143"/>
<dbReference type="AlphaFoldDB" id="B4D143"/>
<gene>
    <name evidence="1" type="ORF">CfE428DRAFT_2644</name>
</gene>
<evidence type="ECO:0000313" key="2">
    <source>
        <dbReference type="Proteomes" id="UP000005824"/>
    </source>
</evidence>
<comment type="caution">
    <text evidence="1">The sequence shown here is derived from an EMBL/GenBank/DDBJ whole genome shotgun (WGS) entry which is preliminary data.</text>
</comment>
<dbReference type="RefSeq" id="WP_006979969.1">
    <property type="nucleotide sequence ID" value="NZ_ABVL01000006.1"/>
</dbReference>
<evidence type="ECO:0000313" key="1">
    <source>
        <dbReference type="EMBL" id="EDY20055.1"/>
    </source>
</evidence>
<name>B4D143_9BACT</name>
<reference evidence="1 2" key="1">
    <citation type="journal article" date="2011" name="J. Bacteriol.">
        <title>Genome sequence of Chthoniobacter flavus Ellin428, an aerobic heterotrophic soil bacterium.</title>
        <authorList>
            <person name="Kant R."/>
            <person name="van Passel M.W."/>
            <person name="Palva A."/>
            <person name="Lucas S."/>
            <person name="Lapidus A."/>
            <person name="Glavina Del Rio T."/>
            <person name="Dalin E."/>
            <person name="Tice H."/>
            <person name="Bruce D."/>
            <person name="Goodwin L."/>
            <person name="Pitluck S."/>
            <person name="Larimer F.W."/>
            <person name="Land M.L."/>
            <person name="Hauser L."/>
            <person name="Sangwan P."/>
            <person name="de Vos W.M."/>
            <person name="Janssen P.H."/>
            <person name="Smidt H."/>
        </authorList>
    </citation>
    <scope>NUCLEOTIDE SEQUENCE [LARGE SCALE GENOMIC DNA]</scope>
    <source>
        <strain evidence="1 2">Ellin428</strain>
    </source>
</reference>
<organism evidence="1 2">
    <name type="scientific">Chthoniobacter flavus Ellin428</name>
    <dbReference type="NCBI Taxonomy" id="497964"/>
    <lineage>
        <taxon>Bacteria</taxon>
        <taxon>Pseudomonadati</taxon>
        <taxon>Verrucomicrobiota</taxon>
        <taxon>Spartobacteria</taxon>
        <taxon>Chthoniobacterales</taxon>
        <taxon>Chthoniobacteraceae</taxon>
        <taxon>Chthoniobacter</taxon>
    </lineage>
</organism>
<dbReference type="Proteomes" id="UP000005824">
    <property type="component" value="Unassembled WGS sequence"/>
</dbReference>
<keyword evidence="2" id="KW-1185">Reference proteome</keyword>
<dbReference type="EMBL" id="ABVL01000006">
    <property type="protein sequence ID" value="EDY20055.1"/>
    <property type="molecule type" value="Genomic_DNA"/>
</dbReference>
<protein>
    <submittedName>
        <fullName evidence="1">Uncharacterized protein</fullName>
    </submittedName>
</protein>
<proteinExistence type="predicted"/>
<sequence>MTATEIIREIEALPPQEQEKVVRFAWRLGAQRKLSPNELGRLAKELAATDDPVEAVVLREEIVQGFYGGTNA</sequence>
<accession>B4D143</accession>
<dbReference type="STRING" id="497964.CfE428DRAFT_2644"/>